<gene>
    <name evidence="1" type="ORF">DUNSADRAFT_14101</name>
</gene>
<sequence>MLGLLNSSFRGTPCLPRQCKQACTYVLHDMHSRRRACVISRRKSSVCCASSRSPEAYVTLLQDACQADDWLKAFELITEAKVLDVQLPQHALEATVQTLARGGQAQRSADLLGRLFKAEASQPSADTILAVLEAWAAAKDASRAKELLEVLEQRHSTGLDSTAALGRARNKVVRVFAATDAALEAADMLDGYLKLQSQDKQTLILFDTYSVVVNALLRIGEAERADEVLESRDYLQE</sequence>
<dbReference type="Gene3D" id="1.25.40.10">
    <property type="entry name" value="Tetratricopeptide repeat domain"/>
    <property type="match status" value="1"/>
</dbReference>
<protein>
    <submittedName>
        <fullName evidence="1">Uncharacterized protein</fullName>
    </submittedName>
</protein>
<dbReference type="EMBL" id="MU070011">
    <property type="protein sequence ID" value="KAF5830740.1"/>
    <property type="molecule type" value="Genomic_DNA"/>
</dbReference>
<accession>A0ABQ7G807</accession>
<organism evidence="1 2">
    <name type="scientific">Dunaliella salina</name>
    <name type="common">Green alga</name>
    <name type="synonym">Protococcus salinus</name>
    <dbReference type="NCBI Taxonomy" id="3046"/>
    <lineage>
        <taxon>Eukaryota</taxon>
        <taxon>Viridiplantae</taxon>
        <taxon>Chlorophyta</taxon>
        <taxon>core chlorophytes</taxon>
        <taxon>Chlorophyceae</taxon>
        <taxon>CS clade</taxon>
        <taxon>Chlamydomonadales</taxon>
        <taxon>Dunaliellaceae</taxon>
        <taxon>Dunaliella</taxon>
    </lineage>
</organism>
<evidence type="ECO:0000313" key="2">
    <source>
        <dbReference type="Proteomes" id="UP000815325"/>
    </source>
</evidence>
<keyword evidence="2" id="KW-1185">Reference proteome</keyword>
<evidence type="ECO:0000313" key="1">
    <source>
        <dbReference type="EMBL" id="KAF5830740.1"/>
    </source>
</evidence>
<proteinExistence type="predicted"/>
<dbReference type="Proteomes" id="UP000815325">
    <property type="component" value="Unassembled WGS sequence"/>
</dbReference>
<reference evidence="1" key="1">
    <citation type="submission" date="2017-08" db="EMBL/GenBank/DDBJ databases">
        <authorList>
            <person name="Polle J.E."/>
            <person name="Barry K."/>
            <person name="Cushman J."/>
            <person name="Schmutz J."/>
            <person name="Tran D."/>
            <person name="Hathwaick L.T."/>
            <person name="Yim W.C."/>
            <person name="Jenkins J."/>
            <person name="Mckie-Krisberg Z.M."/>
            <person name="Prochnik S."/>
            <person name="Lindquist E."/>
            <person name="Dockter R.B."/>
            <person name="Adam C."/>
            <person name="Molina H."/>
            <person name="Bunkerborg J."/>
            <person name="Jin E."/>
            <person name="Buchheim M."/>
            <person name="Magnuson J."/>
        </authorList>
    </citation>
    <scope>NUCLEOTIDE SEQUENCE</scope>
    <source>
        <strain evidence="1">CCAP 19/18</strain>
    </source>
</reference>
<comment type="caution">
    <text evidence="1">The sequence shown here is derived from an EMBL/GenBank/DDBJ whole genome shotgun (WGS) entry which is preliminary data.</text>
</comment>
<dbReference type="InterPro" id="IPR011990">
    <property type="entry name" value="TPR-like_helical_dom_sf"/>
</dbReference>
<name>A0ABQ7G807_DUNSA</name>